<dbReference type="RefSeq" id="WP_317083747.1">
    <property type="nucleotide sequence ID" value="NZ_CP136594.1"/>
</dbReference>
<gene>
    <name evidence="1" type="ORF">RB602_05705</name>
</gene>
<dbReference type="AlphaFoldDB" id="A0AA97FAD8"/>
<protein>
    <submittedName>
        <fullName evidence="1">Uncharacterized protein</fullName>
    </submittedName>
</protein>
<organism evidence="1 2">
    <name type="scientific">Alterisphingorhabdus coralli</name>
    <dbReference type="NCBI Taxonomy" id="3071408"/>
    <lineage>
        <taxon>Bacteria</taxon>
        <taxon>Pseudomonadati</taxon>
        <taxon>Pseudomonadota</taxon>
        <taxon>Alphaproteobacteria</taxon>
        <taxon>Sphingomonadales</taxon>
        <taxon>Sphingomonadaceae</taxon>
        <taxon>Alterisphingorhabdus (ex Yan et al. 2024)</taxon>
    </lineage>
</organism>
<keyword evidence="2" id="KW-1185">Reference proteome</keyword>
<sequence length="267" mass="28245">MDLSENSTGAQRLIRQGGTFVRLATLAGATALLLSACGVGSESEEEIDAATDPAIAGALEEELLVDPDLVEQANRNNALDPQGANTGAVPAPKPADVKASREAAVKQFGSKGIMNAPEPKTVSAEECPGCEGDRTGVTLGAKADIQAGKRGKAKCNAKINYDAKWAARMPPELPVYPKGNVTEAAGVDGDSCNLRAVTFTTGNSIKEVVDYYYTKARRARYSAEYLIREGEHTLGGVRQSDDAAYVIFLRKRGKDLTEVDIVANNGR</sequence>
<evidence type="ECO:0000313" key="2">
    <source>
        <dbReference type="Proteomes" id="UP001302429"/>
    </source>
</evidence>
<dbReference type="EMBL" id="CP136594">
    <property type="protein sequence ID" value="WOE76207.1"/>
    <property type="molecule type" value="Genomic_DNA"/>
</dbReference>
<proteinExistence type="predicted"/>
<reference evidence="1 2" key="1">
    <citation type="submission" date="2023-10" db="EMBL/GenBank/DDBJ databases">
        <title>Complete genome sequence of a Sphingomonadaceae bacterium.</title>
        <authorList>
            <person name="Yan C."/>
        </authorList>
    </citation>
    <scope>NUCLEOTIDE SEQUENCE [LARGE SCALE GENOMIC DNA]</scope>
    <source>
        <strain evidence="1 2">SCSIO 66989</strain>
    </source>
</reference>
<name>A0AA97FAD8_9SPHN</name>
<evidence type="ECO:0000313" key="1">
    <source>
        <dbReference type="EMBL" id="WOE76207.1"/>
    </source>
</evidence>
<dbReference type="KEGG" id="acoa:RB602_05705"/>
<dbReference type="Proteomes" id="UP001302429">
    <property type="component" value="Chromosome"/>
</dbReference>
<accession>A0AA97FAD8</accession>